<dbReference type="FunFam" id="2.60.40.10:FF:000437">
    <property type="entry name" value="Beat-IIIc, isoform A"/>
    <property type="match status" value="1"/>
</dbReference>
<dbReference type="SMART" id="SM00409">
    <property type="entry name" value="IG"/>
    <property type="match status" value="1"/>
</dbReference>
<dbReference type="AlphaFoldDB" id="A0AAV2Q270"/>
<evidence type="ECO:0000313" key="3">
    <source>
        <dbReference type="EMBL" id="CAL4067944.1"/>
    </source>
</evidence>
<dbReference type="Proteomes" id="UP001497623">
    <property type="component" value="Unassembled WGS sequence"/>
</dbReference>
<reference evidence="3 4" key="1">
    <citation type="submission" date="2024-05" db="EMBL/GenBank/DDBJ databases">
        <authorList>
            <person name="Wallberg A."/>
        </authorList>
    </citation>
    <scope>NUCLEOTIDE SEQUENCE [LARGE SCALE GENOMIC DNA]</scope>
</reference>
<evidence type="ECO:0000313" key="4">
    <source>
        <dbReference type="Proteomes" id="UP001497623"/>
    </source>
</evidence>
<dbReference type="InterPro" id="IPR036179">
    <property type="entry name" value="Ig-like_dom_sf"/>
</dbReference>
<organism evidence="3 4">
    <name type="scientific">Meganyctiphanes norvegica</name>
    <name type="common">Northern krill</name>
    <name type="synonym">Thysanopoda norvegica</name>
    <dbReference type="NCBI Taxonomy" id="48144"/>
    <lineage>
        <taxon>Eukaryota</taxon>
        <taxon>Metazoa</taxon>
        <taxon>Ecdysozoa</taxon>
        <taxon>Arthropoda</taxon>
        <taxon>Crustacea</taxon>
        <taxon>Multicrustacea</taxon>
        <taxon>Malacostraca</taxon>
        <taxon>Eumalacostraca</taxon>
        <taxon>Eucarida</taxon>
        <taxon>Euphausiacea</taxon>
        <taxon>Euphausiidae</taxon>
        <taxon>Meganyctiphanes</taxon>
    </lineage>
</organism>
<accession>A0AAV2Q270</accession>
<keyword evidence="4" id="KW-1185">Reference proteome</keyword>
<name>A0AAV2Q270_MEGNR</name>
<proteinExistence type="predicted"/>
<dbReference type="InterPro" id="IPR007110">
    <property type="entry name" value="Ig-like_dom"/>
</dbReference>
<keyword evidence="1" id="KW-1133">Transmembrane helix</keyword>
<evidence type="ECO:0000259" key="2">
    <source>
        <dbReference type="PROSITE" id="PS50835"/>
    </source>
</evidence>
<dbReference type="PROSITE" id="PS50835">
    <property type="entry name" value="IG_LIKE"/>
    <property type="match status" value="1"/>
</dbReference>
<dbReference type="PANTHER" id="PTHR21261:SF15">
    <property type="entry name" value="BEATEN PATH IIIA, ISOFORM D-RELATED"/>
    <property type="match status" value="1"/>
</dbReference>
<comment type="caution">
    <text evidence="3">The sequence shown here is derived from an EMBL/GenBank/DDBJ whole genome shotgun (WGS) entry which is preliminary data.</text>
</comment>
<dbReference type="SUPFAM" id="SSF48726">
    <property type="entry name" value="Immunoglobulin"/>
    <property type="match status" value="1"/>
</dbReference>
<gene>
    <name evidence="3" type="ORF">MNOR_LOCUS6826</name>
</gene>
<dbReference type="InterPro" id="IPR013783">
    <property type="entry name" value="Ig-like_fold"/>
</dbReference>
<dbReference type="InterPro" id="IPR003599">
    <property type="entry name" value="Ig_sub"/>
</dbReference>
<dbReference type="Gene3D" id="2.60.40.10">
    <property type="entry name" value="Immunoglobulins"/>
    <property type="match status" value="2"/>
</dbReference>
<dbReference type="PANTHER" id="PTHR21261">
    <property type="entry name" value="BEAT PROTEIN"/>
    <property type="match status" value="1"/>
</dbReference>
<keyword evidence="1" id="KW-0812">Transmembrane</keyword>
<dbReference type="PROSITE" id="PS50007">
    <property type="entry name" value="PIPLC_X_DOMAIN"/>
    <property type="match status" value="1"/>
</dbReference>
<dbReference type="EMBL" id="CAXKWB010002891">
    <property type="protein sequence ID" value="CAL4067944.1"/>
    <property type="molecule type" value="Genomic_DNA"/>
</dbReference>
<dbReference type="Pfam" id="PF13895">
    <property type="entry name" value="Ig_2"/>
    <property type="match status" value="1"/>
</dbReference>
<evidence type="ECO:0000256" key="1">
    <source>
        <dbReference type="SAM" id="Phobius"/>
    </source>
</evidence>
<feature type="domain" description="Ig-like" evidence="2">
    <location>
        <begin position="150"/>
        <end position="240"/>
    </location>
</feature>
<sequence length="393" mass="43542">MTCAQRMKSCLYTHEVIHDATEPVITHGVSFDVAYPIRDIITDLKEPVITDVTIPEATDPAIFHNAIHNTRSPVIISSAYGVPTASSGKLRCRHTPSYRTHSHRRSYIHNYPFSIFNICIFFIIIASSILGTCSGLLVKSVQVPPHQVSGESVELRCDYDLQGAALYTVKWYRGHNEFFRFVPADTQKMQIFSLPGVVVNTALSDEKKVTLRTVSLESSGKYKCEVSADAPSFQTEFKTADMQVVDLPDEVPTISGGLTKYHVGDEVHVNCTSRRSRPAASLVWFINNIQAESQYLVEYAPESDTDGLETARLGLKFQVGTRHFPDGIIRLKCTATIAAVYWQSSEEDVEGQLPQTGPALESKGIYTGCGIVCLPVCQTLVFSFIMTAILQHL</sequence>
<feature type="transmembrane region" description="Helical" evidence="1">
    <location>
        <begin position="113"/>
        <end position="138"/>
    </location>
</feature>
<protein>
    <recommendedName>
        <fullName evidence="2">Ig-like domain-containing protein</fullName>
    </recommendedName>
</protein>
<keyword evidence="1" id="KW-0472">Membrane</keyword>